<evidence type="ECO:0000313" key="12">
    <source>
        <dbReference type="EMBL" id="KAL2610356.1"/>
    </source>
</evidence>
<feature type="compositionally biased region" description="Polar residues" evidence="8">
    <location>
        <begin position="170"/>
        <end position="179"/>
    </location>
</feature>
<dbReference type="GO" id="GO:0008270">
    <property type="term" value="F:zinc ion binding"/>
    <property type="evidence" value="ECO:0007669"/>
    <property type="project" value="UniProtKB-KW"/>
</dbReference>
<sequence>MCGFEKKMNFFGQAESTRLTAEGRSWSSAKSYAAEYSGHSDFDPGNHGENHIPGMEAVIVTVSGYDSVTRTKLVKLIVHIGASNTGSLSSGNTHVVCWKFAGRKYELAKKLRRKIISHRWFEECLKAGALVPEEPYINKSGLEEAPFSWDDSGIGSPRSKASRKADSTIDLPSSACQPGNSTAFYGGSVREESLSARTTTLPDVDQSGTSRKVPARPKKDVSSRPGFQTISSDQGLSSDLSVKASQELVEDGCKRIAKSSVNRAPMGFRREKDVAVSASMRSPFTDQSNEVRHQNDTGYVPRVFSTEVGQQRQTYFPYLQRYGSAGYLVHTADYAQLRMRRKKEVDVQSGVEKYRRTMHGAAVPRSDELTFGDKEAWNASRAYRAEHVERPIPSRQIAVQGDEVDDQRDTNLLAERGGVALAVSSSPPCKDIACVICHTETKPTTEGLLGCGHRYCYPCIQKWADEATSKESTCPLCKASFEFITIRELQRSADDGICTQVLDERVVLVGRRIRQGQKIHLPSPGTEDVCIMCDSRDSPENLMSCTNCHQRSCHTFCLDPPALPGSSWSCNRCAHIRSRGLLRETLLSRFST</sequence>
<feature type="region of interest" description="Disordered" evidence="8">
    <location>
        <begin position="148"/>
        <end position="179"/>
    </location>
</feature>
<feature type="compositionally biased region" description="Polar residues" evidence="8">
    <location>
        <begin position="195"/>
        <end position="210"/>
    </location>
</feature>
<dbReference type="PROSITE" id="PS50172">
    <property type="entry name" value="BRCT"/>
    <property type="match status" value="1"/>
</dbReference>
<dbReference type="PANTHER" id="PTHR47776">
    <property type="entry name" value="F5A8.9 PROTEIN"/>
    <property type="match status" value="1"/>
</dbReference>
<dbReference type="SMART" id="SM00292">
    <property type="entry name" value="BRCT"/>
    <property type="match status" value="1"/>
</dbReference>
<dbReference type="SMART" id="SM00249">
    <property type="entry name" value="PHD"/>
    <property type="match status" value="2"/>
</dbReference>
<dbReference type="SUPFAM" id="SSF57850">
    <property type="entry name" value="RING/U-box"/>
    <property type="match status" value="1"/>
</dbReference>
<keyword evidence="2" id="KW-0158">Chromosome</keyword>
<evidence type="ECO:0000256" key="7">
    <source>
        <dbReference type="PROSITE-ProRule" id="PRU00175"/>
    </source>
</evidence>
<proteinExistence type="predicted"/>
<evidence type="ECO:0000259" key="10">
    <source>
        <dbReference type="PROSITE" id="PS50089"/>
    </source>
</evidence>
<dbReference type="PROSITE" id="PS50016">
    <property type="entry name" value="ZF_PHD_2"/>
    <property type="match status" value="1"/>
</dbReference>
<evidence type="ECO:0000259" key="11">
    <source>
        <dbReference type="PROSITE" id="PS50172"/>
    </source>
</evidence>
<keyword evidence="5" id="KW-0862">Zinc</keyword>
<dbReference type="InterPro" id="IPR019787">
    <property type="entry name" value="Znf_PHD-finger"/>
</dbReference>
<dbReference type="AlphaFoldDB" id="A0ABD1XN44"/>
<dbReference type="InterPro" id="IPR013083">
    <property type="entry name" value="Znf_RING/FYVE/PHD"/>
</dbReference>
<dbReference type="Gene3D" id="3.30.40.10">
    <property type="entry name" value="Zinc/RING finger domain, C3HC4 (zinc finger)"/>
    <property type="match status" value="2"/>
</dbReference>
<gene>
    <name evidence="12" type="ORF">R1flu_028929</name>
</gene>
<dbReference type="PANTHER" id="PTHR47776:SF2">
    <property type="entry name" value="RING-TYPE E3 UBIQUITIN TRANSFERASE BRCA1"/>
    <property type="match status" value="1"/>
</dbReference>
<comment type="caution">
    <text evidence="12">The sequence shown here is derived from an EMBL/GenBank/DDBJ whole genome shotgun (WGS) entry which is preliminary data.</text>
</comment>
<dbReference type="SMART" id="SM00184">
    <property type="entry name" value="RING"/>
    <property type="match status" value="1"/>
</dbReference>
<evidence type="ECO:0000256" key="8">
    <source>
        <dbReference type="SAM" id="MobiDB-lite"/>
    </source>
</evidence>
<dbReference type="InterPro" id="IPR036420">
    <property type="entry name" value="BRCT_dom_sf"/>
</dbReference>
<evidence type="ECO:0000259" key="9">
    <source>
        <dbReference type="PROSITE" id="PS50016"/>
    </source>
</evidence>
<comment type="subcellular location">
    <subcellularLocation>
        <location evidence="1">Chromosome</location>
    </subcellularLocation>
</comment>
<evidence type="ECO:0000256" key="2">
    <source>
        <dbReference type="ARBA" id="ARBA00022454"/>
    </source>
</evidence>
<accession>A0ABD1XN44</accession>
<dbReference type="PROSITE" id="PS50089">
    <property type="entry name" value="ZF_RING_2"/>
    <property type="match status" value="1"/>
</dbReference>
<keyword evidence="4 7" id="KW-0863">Zinc-finger</keyword>
<feature type="region of interest" description="Disordered" evidence="8">
    <location>
        <begin position="195"/>
        <end position="238"/>
    </location>
</feature>
<evidence type="ECO:0000256" key="1">
    <source>
        <dbReference type="ARBA" id="ARBA00004286"/>
    </source>
</evidence>
<dbReference type="SUPFAM" id="SSF52113">
    <property type="entry name" value="BRCT domain"/>
    <property type="match status" value="1"/>
</dbReference>
<feature type="domain" description="RING-type" evidence="10">
    <location>
        <begin position="434"/>
        <end position="478"/>
    </location>
</feature>
<keyword evidence="3" id="KW-0479">Metal-binding</keyword>
<name>A0ABD1XN44_9MARC</name>
<dbReference type="SUPFAM" id="SSF57903">
    <property type="entry name" value="FYVE/PHD zinc finger"/>
    <property type="match status" value="1"/>
</dbReference>
<dbReference type="InterPro" id="IPR011011">
    <property type="entry name" value="Znf_FYVE_PHD"/>
</dbReference>
<dbReference type="InterPro" id="IPR018957">
    <property type="entry name" value="Znf_C3HC4_RING-type"/>
</dbReference>
<keyword evidence="13" id="KW-1185">Reference proteome</keyword>
<feature type="compositionally biased region" description="Polar residues" evidence="8">
    <location>
        <begin position="225"/>
        <end position="238"/>
    </location>
</feature>
<dbReference type="Proteomes" id="UP001605036">
    <property type="component" value="Unassembled WGS sequence"/>
</dbReference>
<evidence type="ECO:0000256" key="4">
    <source>
        <dbReference type="ARBA" id="ARBA00022771"/>
    </source>
</evidence>
<dbReference type="Gene3D" id="3.40.50.10190">
    <property type="entry name" value="BRCT domain"/>
    <property type="match status" value="1"/>
</dbReference>
<feature type="domain" description="BRCT" evidence="11">
    <location>
        <begin position="47"/>
        <end position="138"/>
    </location>
</feature>
<evidence type="ECO:0000313" key="13">
    <source>
        <dbReference type="Proteomes" id="UP001605036"/>
    </source>
</evidence>
<evidence type="ECO:0000256" key="6">
    <source>
        <dbReference type="ARBA" id="ARBA00031556"/>
    </source>
</evidence>
<dbReference type="InterPro" id="IPR001965">
    <property type="entry name" value="Znf_PHD"/>
</dbReference>
<organism evidence="12 13">
    <name type="scientific">Riccia fluitans</name>
    <dbReference type="NCBI Taxonomy" id="41844"/>
    <lineage>
        <taxon>Eukaryota</taxon>
        <taxon>Viridiplantae</taxon>
        <taxon>Streptophyta</taxon>
        <taxon>Embryophyta</taxon>
        <taxon>Marchantiophyta</taxon>
        <taxon>Marchantiopsida</taxon>
        <taxon>Marchantiidae</taxon>
        <taxon>Marchantiales</taxon>
        <taxon>Ricciaceae</taxon>
        <taxon>Riccia</taxon>
    </lineage>
</organism>
<protein>
    <recommendedName>
        <fullName evidence="6">RING-type E3 ubiquitin transferase BRCA1</fullName>
    </recommendedName>
</protein>
<dbReference type="InterPro" id="IPR001357">
    <property type="entry name" value="BRCT_dom"/>
</dbReference>
<dbReference type="EMBL" id="JBHFFA010000008">
    <property type="protein sequence ID" value="KAL2610356.1"/>
    <property type="molecule type" value="Genomic_DNA"/>
</dbReference>
<evidence type="ECO:0000256" key="3">
    <source>
        <dbReference type="ARBA" id="ARBA00022723"/>
    </source>
</evidence>
<dbReference type="GO" id="GO:0005694">
    <property type="term" value="C:chromosome"/>
    <property type="evidence" value="ECO:0007669"/>
    <property type="project" value="UniProtKB-SubCell"/>
</dbReference>
<dbReference type="PROSITE" id="PS00518">
    <property type="entry name" value="ZF_RING_1"/>
    <property type="match status" value="1"/>
</dbReference>
<dbReference type="Pfam" id="PF12738">
    <property type="entry name" value="PTCB-BRCT"/>
    <property type="match status" value="1"/>
</dbReference>
<dbReference type="Pfam" id="PF00097">
    <property type="entry name" value="zf-C3HC4"/>
    <property type="match status" value="1"/>
</dbReference>
<dbReference type="InterPro" id="IPR017907">
    <property type="entry name" value="Znf_RING_CS"/>
</dbReference>
<evidence type="ECO:0000256" key="5">
    <source>
        <dbReference type="ARBA" id="ARBA00022833"/>
    </source>
</evidence>
<dbReference type="InterPro" id="IPR001841">
    <property type="entry name" value="Znf_RING"/>
</dbReference>
<feature type="domain" description="PHD-type" evidence="9">
    <location>
        <begin position="527"/>
        <end position="576"/>
    </location>
</feature>
<reference evidence="12 13" key="1">
    <citation type="submission" date="2024-09" db="EMBL/GenBank/DDBJ databases">
        <title>Chromosome-scale assembly of Riccia fluitans.</title>
        <authorList>
            <person name="Paukszto L."/>
            <person name="Sawicki J."/>
            <person name="Karawczyk K."/>
            <person name="Piernik-Szablinska J."/>
            <person name="Szczecinska M."/>
            <person name="Mazdziarz M."/>
        </authorList>
    </citation>
    <scope>NUCLEOTIDE SEQUENCE [LARGE SCALE GENOMIC DNA]</scope>
    <source>
        <strain evidence="12">Rf_01</strain>
        <tissue evidence="12">Aerial parts of the thallus</tissue>
    </source>
</reference>